<dbReference type="CDD" id="cd00037">
    <property type="entry name" value="CLECT"/>
    <property type="match status" value="1"/>
</dbReference>
<dbReference type="InterPro" id="IPR001304">
    <property type="entry name" value="C-type_lectin-like"/>
</dbReference>
<dbReference type="RefSeq" id="XP_005113243.1">
    <property type="nucleotide sequence ID" value="XM_005113186.2"/>
</dbReference>
<keyword evidence="3" id="KW-1185">Reference proteome</keyword>
<dbReference type="InterPro" id="IPR018378">
    <property type="entry name" value="C-type_lectin_CS"/>
</dbReference>
<dbReference type="PROSITE" id="PS50041">
    <property type="entry name" value="C_TYPE_LECTIN_2"/>
    <property type="match status" value="1"/>
</dbReference>
<dbReference type="Proteomes" id="UP000694888">
    <property type="component" value="Unplaced"/>
</dbReference>
<dbReference type="GeneID" id="101851011"/>
<feature type="domain" description="C-type lectin" evidence="2">
    <location>
        <begin position="131"/>
        <end position="235"/>
    </location>
</feature>
<keyword evidence="1" id="KW-1015">Disulfide bond</keyword>
<dbReference type="PROSITE" id="PS00615">
    <property type="entry name" value="C_TYPE_LECTIN_1"/>
    <property type="match status" value="1"/>
</dbReference>
<dbReference type="Pfam" id="PF00059">
    <property type="entry name" value="Lectin_C"/>
    <property type="match status" value="1"/>
</dbReference>
<accession>A0ABM0KAZ3</accession>
<evidence type="ECO:0000256" key="1">
    <source>
        <dbReference type="ARBA" id="ARBA00023157"/>
    </source>
</evidence>
<organism evidence="3 4">
    <name type="scientific">Aplysia californica</name>
    <name type="common">California sea hare</name>
    <dbReference type="NCBI Taxonomy" id="6500"/>
    <lineage>
        <taxon>Eukaryota</taxon>
        <taxon>Metazoa</taxon>
        <taxon>Spiralia</taxon>
        <taxon>Lophotrochozoa</taxon>
        <taxon>Mollusca</taxon>
        <taxon>Gastropoda</taxon>
        <taxon>Heterobranchia</taxon>
        <taxon>Euthyneura</taxon>
        <taxon>Tectipleura</taxon>
        <taxon>Aplysiida</taxon>
        <taxon>Aplysioidea</taxon>
        <taxon>Aplysiidae</taxon>
        <taxon>Aplysia</taxon>
    </lineage>
</organism>
<dbReference type="PANTHER" id="PTHR22803">
    <property type="entry name" value="MANNOSE, PHOSPHOLIPASE, LECTIN RECEPTOR RELATED"/>
    <property type="match status" value="1"/>
</dbReference>
<dbReference type="SUPFAM" id="SSF56436">
    <property type="entry name" value="C-type lectin-like"/>
    <property type="match status" value="1"/>
</dbReference>
<evidence type="ECO:0000313" key="4">
    <source>
        <dbReference type="RefSeq" id="XP_005113243.1"/>
    </source>
</evidence>
<dbReference type="InterPro" id="IPR016187">
    <property type="entry name" value="CTDL_fold"/>
</dbReference>
<gene>
    <name evidence="4" type="primary">LOC101851011</name>
</gene>
<dbReference type="SMART" id="SM00034">
    <property type="entry name" value="CLECT"/>
    <property type="match status" value="1"/>
</dbReference>
<name>A0ABM0KAZ3_APLCA</name>
<evidence type="ECO:0000313" key="3">
    <source>
        <dbReference type="Proteomes" id="UP000694888"/>
    </source>
</evidence>
<evidence type="ECO:0000259" key="2">
    <source>
        <dbReference type="PROSITE" id="PS50041"/>
    </source>
</evidence>
<protein>
    <submittedName>
        <fullName evidence="4">Uncharacterized protein LOC101851011</fullName>
    </submittedName>
</protein>
<proteinExistence type="predicted"/>
<dbReference type="InterPro" id="IPR050111">
    <property type="entry name" value="C-type_lectin/snaclec_domain"/>
</dbReference>
<sequence>MVLLNGPSVLKPLVAVFLVLFYTHMDVRGTLARLRSGHASLLNTGKRIDTNIVRGPVPVASAIFCTQLCLMEPSCTSYFVVENHTIYCQMHSVVFMSPTDDGTPALNTLYYQLTQDGCPLTFVLYRPLSLCYAVWTQLSDWSSAQSTCQSVGAHLVHVSSPEISQHLSDYFKASSVFQQHHIAIGVTYSGSQWKYTNGSSATWLNWASGEPSHITEECVVMAYFYDYKWNDVPCSGASNYFVCQIDM</sequence>
<dbReference type="Gene3D" id="3.10.100.10">
    <property type="entry name" value="Mannose-Binding Protein A, subunit A"/>
    <property type="match status" value="1"/>
</dbReference>
<dbReference type="InterPro" id="IPR016186">
    <property type="entry name" value="C-type_lectin-like/link_sf"/>
</dbReference>
<reference evidence="4" key="1">
    <citation type="submission" date="2025-08" db="UniProtKB">
        <authorList>
            <consortium name="RefSeq"/>
        </authorList>
    </citation>
    <scope>IDENTIFICATION</scope>
</reference>